<feature type="compositionally biased region" description="Acidic residues" evidence="1">
    <location>
        <begin position="250"/>
        <end position="264"/>
    </location>
</feature>
<organism evidence="3 4">
    <name type="scientific">Macrostomum lignano</name>
    <dbReference type="NCBI Taxonomy" id="282301"/>
    <lineage>
        <taxon>Eukaryota</taxon>
        <taxon>Metazoa</taxon>
        <taxon>Spiralia</taxon>
        <taxon>Lophotrochozoa</taxon>
        <taxon>Platyhelminthes</taxon>
        <taxon>Rhabditophora</taxon>
        <taxon>Macrostomorpha</taxon>
        <taxon>Macrostomida</taxon>
        <taxon>Macrostomidae</taxon>
        <taxon>Macrostomum</taxon>
    </lineage>
</organism>
<feature type="compositionally biased region" description="Acidic residues" evidence="1">
    <location>
        <begin position="142"/>
        <end position="171"/>
    </location>
</feature>
<feature type="domain" description="C2" evidence="2">
    <location>
        <begin position="676"/>
        <end position="814"/>
    </location>
</feature>
<dbReference type="PANTHER" id="PTHR46129:SF2">
    <property type="entry name" value="SYNAPTOTAGMIN 14, ISOFORM D"/>
    <property type="match status" value="1"/>
</dbReference>
<feature type="compositionally biased region" description="Low complexity" evidence="1">
    <location>
        <begin position="468"/>
        <end position="477"/>
    </location>
</feature>
<sequence>KSQQNSCKGDQPRGRGTHGDSKAGQSGSRGQLVGPDGPGEAQVQLLAVPQDLAELRPVHVAVVRLANTKQLPGFQSALQIAAAVFPERQLSFKLAAQVLDISDSQHFCSCSSLSCVRRHQFNMLSRLLDATPFRRPRPPEEAQLEESDGSEAEADAAEEEEFRDSADEISLDEEEAEAARQKLGSLDFRQNELMDGDQVSLDDNASAFSGSGLDEAMDEEASAVAFAAWESRDRQPLLAAAAAAASDTSGDIDLEEDDNEEEEDFAPRFGGGDFIGSYRGGFSSGLGGGFSGPAGVFNPGFVDDEIGGMGAAAGAEADDEEQFPDGEENFDEAEEYQEDEEEEEYDEDGDADFEGEDEDDDEDEGCFGADAISAGAGTSLNEAPAQRPMPKIVGYLEAEMKHEAKSQSLNVRILQVELKMALTKFRRKSNKKMRWSMLQVCATLLPDKVLTFRTPMVEHEDPKKKKLQTLTAATAAAEARDKEGEVDKSKDGGQDKEKKSKDKDKKKDKKKDEATKAEAGKSGDTAKQAVKIGKLSIPRLPGKSKPKEEAGLKQPQEDDDKDLFKFAPISKEKNLVKNPQQALAIRFRLYGCWRKKRSFLLGENTFALEKMAEALQTSDKVRQNRFRLQLEERRFAISKEELEQQKASAKAQKKSAKDSVDALLLPPPTEGPALVSQPELFLGLAYNQVNGHLQVAIVKACNLRNPKSDRPPTAFTKVQLLWGLSKDSPVLFRSKTLSIPDSPNPEWYETFEYPVSRAHLDDVSVMVKVYCKHTLSRTVTIGWCSVGRNNCSEEALDHWGDMRDSKGEQICNWHVLLKVSKEKTEGQLDSD</sequence>
<evidence type="ECO:0000313" key="3">
    <source>
        <dbReference type="Proteomes" id="UP000095280"/>
    </source>
</evidence>
<dbReference type="SUPFAM" id="SSF49562">
    <property type="entry name" value="C2 domain (Calcium/lipid-binding domain, CaLB)"/>
    <property type="match status" value="1"/>
</dbReference>
<reference evidence="4" key="1">
    <citation type="submission" date="2016-11" db="UniProtKB">
        <authorList>
            <consortium name="WormBaseParasite"/>
        </authorList>
    </citation>
    <scope>IDENTIFICATION</scope>
</reference>
<accession>A0A1I8I6P2</accession>
<dbReference type="AlphaFoldDB" id="A0A1I8I6P2"/>
<feature type="region of interest" description="Disordered" evidence="1">
    <location>
        <begin position="132"/>
        <end position="171"/>
    </location>
</feature>
<feature type="region of interest" description="Disordered" evidence="1">
    <location>
        <begin position="312"/>
        <end position="372"/>
    </location>
</feature>
<feature type="compositionally biased region" description="Basic and acidic residues" evidence="1">
    <location>
        <begin position="10"/>
        <end position="21"/>
    </location>
</feature>
<dbReference type="InterPro" id="IPR043541">
    <property type="entry name" value="SYT14/14L/16"/>
</dbReference>
<proteinExistence type="predicted"/>
<evidence type="ECO:0000313" key="4">
    <source>
        <dbReference type="WBParaSite" id="maker-uti_cns_0010030-snap-gene-0.9-mRNA-1"/>
    </source>
</evidence>
<dbReference type="Proteomes" id="UP000095280">
    <property type="component" value="Unplaced"/>
</dbReference>
<feature type="compositionally biased region" description="Acidic residues" evidence="1">
    <location>
        <begin position="316"/>
        <end position="365"/>
    </location>
</feature>
<evidence type="ECO:0000259" key="2">
    <source>
        <dbReference type="PROSITE" id="PS50004"/>
    </source>
</evidence>
<name>A0A1I8I6P2_9PLAT</name>
<evidence type="ECO:0000256" key="1">
    <source>
        <dbReference type="SAM" id="MobiDB-lite"/>
    </source>
</evidence>
<dbReference type="Gene3D" id="2.60.40.150">
    <property type="entry name" value="C2 domain"/>
    <property type="match status" value="1"/>
</dbReference>
<dbReference type="Pfam" id="PF00168">
    <property type="entry name" value="C2"/>
    <property type="match status" value="1"/>
</dbReference>
<feature type="region of interest" description="Disordered" evidence="1">
    <location>
        <begin position="458"/>
        <end position="560"/>
    </location>
</feature>
<dbReference type="SMART" id="SM00239">
    <property type="entry name" value="C2"/>
    <property type="match status" value="1"/>
</dbReference>
<dbReference type="InterPro" id="IPR000008">
    <property type="entry name" value="C2_dom"/>
</dbReference>
<dbReference type="GO" id="GO:0005543">
    <property type="term" value="F:phospholipid binding"/>
    <property type="evidence" value="ECO:0007669"/>
    <property type="project" value="TreeGrafter"/>
</dbReference>
<dbReference type="PANTHER" id="PTHR46129">
    <property type="entry name" value="SYNAPTOTAGMIN 14, ISOFORM D"/>
    <property type="match status" value="1"/>
</dbReference>
<dbReference type="InterPro" id="IPR035892">
    <property type="entry name" value="C2_domain_sf"/>
</dbReference>
<dbReference type="WBParaSite" id="maker-uti_cns_0010030-snap-gene-0.9-mRNA-1">
    <property type="protein sequence ID" value="maker-uti_cns_0010030-snap-gene-0.9-mRNA-1"/>
    <property type="gene ID" value="maker-uti_cns_0010030-snap-gene-0.9"/>
</dbReference>
<feature type="region of interest" description="Disordered" evidence="1">
    <location>
        <begin position="1"/>
        <end position="39"/>
    </location>
</feature>
<dbReference type="PROSITE" id="PS50004">
    <property type="entry name" value="C2"/>
    <property type="match status" value="1"/>
</dbReference>
<protein>
    <submittedName>
        <fullName evidence="4">C2 domain-containing protein</fullName>
    </submittedName>
</protein>
<keyword evidence="3" id="KW-1185">Reference proteome</keyword>
<feature type="compositionally biased region" description="Basic and acidic residues" evidence="1">
    <location>
        <begin position="478"/>
        <end position="521"/>
    </location>
</feature>
<feature type="region of interest" description="Disordered" evidence="1">
    <location>
        <begin position="239"/>
        <end position="271"/>
    </location>
</feature>